<dbReference type="CDD" id="cd00110">
    <property type="entry name" value="LamG"/>
    <property type="match status" value="3"/>
</dbReference>
<reference evidence="25" key="2">
    <citation type="submission" date="2017-12" db="EMBL/GenBank/DDBJ databases">
        <title>High-resolution comparative analysis of great ape genomes.</title>
        <authorList>
            <person name="Pollen A."/>
            <person name="Hastie A."/>
            <person name="Hormozdiari F."/>
            <person name="Dougherty M."/>
            <person name="Liu R."/>
            <person name="Chaisson M."/>
            <person name="Hoppe E."/>
            <person name="Hill C."/>
            <person name="Pang A."/>
            <person name="Hillier L."/>
            <person name="Baker C."/>
            <person name="Armstrong J."/>
            <person name="Shendure J."/>
            <person name="Paten B."/>
            <person name="Wilson R."/>
            <person name="Chao H."/>
            <person name="Schneider V."/>
            <person name="Ventura M."/>
            <person name="Kronenberg Z."/>
            <person name="Murali S."/>
            <person name="Gordon D."/>
            <person name="Cantsilieris S."/>
            <person name="Munson K."/>
            <person name="Nelson B."/>
            <person name="Raja A."/>
            <person name="Underwood J."/>
            <person name="Diekhans M."/>
            <person name="Fiddes I."/>
            <person name="Haussler D."/>
            <person name="Eichler E."/>
        </authorList>
    </citation>
    <scope>NUCLEOTIDE SEQUENCE [LARGE SCALE GENOMIC DNA]</scope>
    <source>
        <strain evidence="25">Susie</strain>
    </source>
</reference>
<keyword evidence="11" id="KW-0106">Calcium</keyword>
<keyword evidence="8 22" id="KW-0812">Transmembrane</keyword>
<dbReference type="GO" id="GO:0001917">
    <property type="term" value="C:photoreceptor inner segment"/>
    <property type="evidence" value="ECO:0007669"/>
    <property type="project" value="UniProtKB-SubCell"/>
</dbReference>
<dbReference type="PROSITE" id="PS50026">
    <property type="entry name" value="EGF_3"/>
    <property type="match status" value="17"/>
</dbReference>
<evidence type="ECO:0000256" key="4">
    <source>
        <dbReference type="ARBA" id="ARBA00004613"/>
    </source>
</evidence>
<gene>
    <name evidence="26" type="primary">CRB1</name>
    <name evidence="25" type="ORF">CR201_G0024198</name>
</gene>
<feature type="domain" description="EGF-like" evidence="24">
    <location>
        <begin position="232"/>
        <end position="268"/>
    </location>
</feature>
<feature type="domain" description="EGF-like" evidence="24">
    <location>
        <begin position="41"/>
        <end position="77"/>
    </location>
</feature>
<dbReference type="PANTHER" id="PTHR12916">
    <property type="entry name" value="CYTOCHROME C OXIDASE POLYPEPTIDE VIC-2"/>
    <property type="match status" value="1"/>
</dbReference>
<feature type="disulfide bond" evidence="21">
    <location>
        <begin position="67"/>
        <end position="76"/>
    </location>
</feature>
<dbReference type="GO" id="GO:0001750">
    <property type="term" value="C:photoreceptor outer segment"/>
    <property type="evidence" value="ECO:0007669"/>
    <property type="project" value="UniProtKB-SubCell"/>
</dbReference>
<feature type="disulfide bond" evidence="21">
    <location>
        <begin position="105"/>
        <end position="114"/>
    </location>
</feature>
<evidence type="ECO:0000256" key="2">
    <source>
        <dbReference type="ARBA" id="ARBA00004437"/>
    </source>
</evidence>
<keyword evidence="27" id="KW-1185">Reference proteome</keyword>
<feature type="domain" description="EGF-like" evidence="24">
    <location>
        <begin position="155"/>
        <end position="191"/>
    </location>
</feature>
<organism evidence="25">
    <name type="scientific">Pongo abelii</name>
    <name type="common">Sumatran orangutan</name>
    <name type="synonym">Pongo pygmaeus abelii</name>
    <dbReference type="NCBI Taxonomy" id="9601"/>
    <lineage>
        <taxon>Eukaryota</taxon>
        <taxon>Metazoa</taxon>
        <taxon>Chordata</taxon>
        <taxon>Craniata</taxon>
        <taxon>Vertebrata</taxon>
        <taxon>Euteleostomi</taxon>
        <taxon>Mammalia</taxon>
        <taxon>Eutheria</taxon>
        <taxon>Euarchontoglires</taxon>
        <taxon>Primates</taxon>
        <taxon>Haplorrhini</taxon>
        <taxon>Catarrhini</taxon>
        <taxon>Hominidae</taxon>
        <taxon>Pongo</taxon>
    </lineage>
</organism>
<feature type="disulfide bond" evidence="21">
    <location>
        <begin position="889"/>
        <end position="898"/>
    </location>
</feature>
<protein>
    <recommendedName>
        <fullName evidence="20">Protein crumbs homolog 1</fullName>
    </recommendedName>
</protein>
<keyword evidence="9" id="KW-0732">Signal</keyword>
<evidence type="ECO:0000256" key="5">
    <source>
        <dbReference type="ARBA" id="ARBA00022475"/>
    </source>
</evidence>
<evidence type="ECO:0000256" key="17">
    <source>
        <dbReference type="ARBA" id="ARBA00058295"/>
    </source>
</evidence>
<feature type="disulfide bond" evidence="21">
    <location>
        <begin position="143"/>
        <end position="152"/>
    </location>
</feature>
<comment type="subunit">
    <text evidence="19">Component of a complex composed of PALS1, CRB1 and EPB41L5. Within the complex, interacts (via intracellular domain) with PALS1 and EPB41L5 (via FERM domain). Forms a complex with MPP4 and PALS1. Interacts with MPDZ/MUPP1 and MPP4.</text>
</comment>
<evidence type="ECO:0000256" key="21">
    <source>
        <dbReference type="PROSITE-ProRule" id="PRU00076"/>
    </source>
</evidence>
<dbReference type="GO" id="GO:0032991">
    <property type="term" value="C:protein-containing complex"/>
    <property type="evidence" value="ECO:0007669"/>
    <property type="project" value="UniProtKB-ARBA"/>
</dbReference>
<dbReference type="PROSITE" id="PS50025">
    <property type="entry name" value="LAM_G_DOMAIN"/>
    <property type="match status" value="3"/>
</dbReference>
<evidence type="ECO:0000256" key="10">
    <source>
        <dbReference type="ARBA" id="ARBA00022737"/>
    </source>
</evidence>
<evidence type="ECO:0000256" key="20">
    <source>
        <dbReference type="ARBA" id="ARBA00072403"/>
    </source>
</evidence>
<feature type="disulfide bond" evidence="21">
    <location>
        <begin position="402"/>
        <end position="411"/>
    </location>
</feature>
<dbReference type="FunFam" id="2.10.25.10:FF:000123">
    <property type="entry name" value="Crumbs homolog 1 (Drosophila)"/>
    <property type="match status" value="2"/>
</dbReference>
<dbReference type="PROSITE" id="PS00022">
    <property type="entry name" value="EGF_1"/>
    <property type="match status" value="15"/>
</dbReference>
<evidence type="ECO:0000256" key="6">
    <source>
        <dbReference type="ARBA" id="ARBA00022525"/>
    </source>
</evidence>
<dbReference type="PROSITE" id="PS01186">
    <property type="entry name" value="EGF_2"/>
    <property type="match status" value="11"/>
</dbReference>
<dbReference type="PROSITE" id="PS00010">
    <property type="entry name" value="ASX_HYDROXYL"/>
    <property type="match status" value="10"/>
</dbReference>
<keyword evidence="5" id="KW-1003">Cell membrane</keyword>
<evidence type="ECO:0000256" key="22">
    <source>
        <dbReference type="SAM" id="Phobius"/>
    </source>
</evidence>
<dbReference type="InterPro" id="IPR001791">
    <property type="entry name" value="Laminin_G"/>
</dbReference>
<reference evidence="26" key="3">
    <citation type="submission" date="2025-05" db="UniProtKB">
        <authorList>
            <consortium name="Ensembl"/>
        </authorList>
    </citation>
    <scope>IDENTIFICATION</scope>
</reference>
<proteinExistence type="inferred from homology"/>
<dbReference type="InterPro" id="IPR018097">
    <property type="entry name" value="EGF_Ca-bd_CS"/>
</dbReference>
<accession>A0A8I5TBT4</accession>
<keyword evidence="12 22" id="KW-1133">Transmembrane helix</keyword>
<feature type="disulfide bond" evidence="21">
    <location>
        <begin position="10"/>
        <end position="27"/>
    </location>
</feature>
<feature type="domain" description="EGF-like" evidence="24">
    <location>
        <begin position="603"/>
        <end position="639"/>
    </location>
</feature>
<feature type="disulfide bond" evidence="21">
    <location>
        <begin position="1261"/>
        <end position="1270"/>
    </location>
</feature>
<feature type="domain" description="EGF-like" evidence="24">
    <location>
        <begin position="1"/>
        <end position="39"/>
    </location>
</feature>
<dbReference type="InterPro" id="IPR001881">
    <property type="entry name" value="EGF-like_Ca-bd_dom"/>
</dbReference>
<evidence type="ECO:0000256" key="13">
    <source>
        <dbReference type="ARBA" id="ARBA00023136"/>
    </source>
</evidence>
<dbReference type="FunFam" id="2.60.120.200:FF:000081">
    <property type="entry name" value="Crumbs 1, cell polarity complex component"/>
    <property type="match status" value="1"/>
</dbReference>
<dbReference type="EMBL" id="NDHI03003439">
    <property type="protein sequence ID" value="PNJ50115.1"/>
    <property type="molecule type" value="Genomic_DNA"/>
</dbReference>
<comment type="subcellular location">
    <subcellularLocation>
        <location evidence="1">Apical cell membrane</location>
        <topology evidence="1">Single-pass type I membrane protein</topology>
    </subcellularLocation>
    <subcellularLocation>
        <location evidence="3">Cell projection</location>
        <location evidence="3">Cilium</location>
        <location evidence="3">Photoreceptor outer segment</location>
    </subcellularLocation>
    <subcellularLocation>
        <location evidence="2">Photoreceptor inner segment</location>
    </subcellularLocation>
    <subcellularLocation>
        <location evidence="4">Secreted</location>
    </subcellularLocation>
</comment>
<evidence type="ECO:0000259" key="24">
    <source>
        <dbReference type="PROSITE" id="PS50026"/>
    </source>
</evidence>
<dbReference type="SMART" id="SM00282">
    <property type="entry name" value="LamG"/>
    <property type="match status" value="3"/>
</dbReference>
<accession>A0A2J8UXW1</accession>
<feature type="domain" description="EGF-like" evidence="24">
    <location>
        <begin position="328"/>
        <end position="370"/>
    </location>
</feature>
<feature type="domain" description="EGF-like" evidence="24">
    <location>
        <begin position="270"/>
        <end position="326"/>
    </location>
</feature>
<comment type="similarity">
    <text evidence="18">Belongs to the Crumbs protein family.</text>
</comment>
<keyword evidence="6" id="KW-0964">Secreted</keyword>
<dbReference type="SMART" id="SM00179">
    <property type="entry name" value="EGF_CA"/>
    <property type="match status" value="16"/>
</dbReference>
<evidence type="ECO:0000256" key="7">
    <source>
        <dbReference type="ARBA" id="ARBA00022536"/>
    </source>
</evidence>
<feature type="domain" description="EGF-like" evidence="24">
    <location>
        <begin position="193"/>
        <end position="230"/>
    </location>
</feature>
<keyword evidence="13 22" id="KW-0472">Membrane</keyword>
<keyword evidence="10" id="KW-0677">Repeat</keyword>
<feature type="domain" description="EGF-like" evidence="24">
    <location>
        <begin position="372"/>
        <end position="412"/>
    </location>
</feature>
<feature type="disulfide bond" evidence="21">
    <location>
        <begin position="316"/>
        <end position="325"/>
    </location>
</feature>
<evidence type="ECO:0000313" key="26">
    <source>
        <dbReference type="Ensembl" id="ENSPPYP00000032582.1"/>
    </source>
</evidence>
<dbReference type="InterPro" id="IPR000742">
    <property type="entry name" value="EGF"/>
</dbReference>
<evidence type="ECO:0000256" key="9">
    <source>
        <dbReference type="ARBA" id="ARBA00022729"/>
    </source>
</evidence>
<evidence type="ECO:0000259" key="23">
    <source>
        <dbReference type="PROSITE" id="PS50025"/>
    </source>
</evidence>
<evidence type="ECO:0000256" key="8">
    <source>
        <dbReference type="ARBA" id="ARBA00022692"/>
    </source>
</evidence>
<dbReference type="InterPro" id="IPR000152">
    <property type="entry name" value="EGF-type_Asp/Asn_hydroxyl_site"/>
</dbReference>
<feature type="transmembrane region" description="Helical" evidence="22">
    <location>
        <begin position="1320"/>
        <end position="1346"/>
    </location>
</feature>
<dbReference type="Pfam" id="PF00008">
    <property type="entry name" value="EGF"/>
    <property type="match status" value="14"/>
</dbReference>
<feature type="disulfide bond" evidence="21">
    <location>
        <begin position="629"/>
        <end position="638"/>
    </location>
</feature>
<keyword evidence="14 21" id="KW-1015">Disulfide bond</keyword>
<feature type="domain" description="Laminin G" evidence="23">
    <location>
        <begin position="926"/>
        <end position="1113"/>
    </location>
</feature>
<dbReference type="Pfam" id="PF12661">
    <property type="entry name" value="hEGF"/>
    <property type="match status" value="3"/>
</dbReference>
<evidence type="ECO:0000256" key="3">
    <source>
        <dbReference type="ARBA" id="ARBA00004504"/>
    </source>
</evidence>
<dbReference type="FunFam" id="2.10.25.10:FF:000413">
    <property type="entry name" value="Crumbs cell polarity complex component 1"/>
    <property type="match status" value="1"/>
</dbReference>
<dbReference type="InterPro" id="IPR013032">
    <property type="entry name" value="EGF-like_CS"/>
</dbReference>
<dbReference type="GeneTree" id="ENSGT00940000155152"/>
<dbReference type="Proteomes" id="UP000001595">
    <property type="component" value="Chromosome 1"/>
</dbReference>
<feature type="disulfide bond" evidence="21">
    <location>
        <begin position="1141"/>
        <end position="1150"/>
    </location>
</feature>
<keyword evidence="15" id="KW-0325">Glycoprotein</keyword>
<comment type="function">
    <text evidence="17">Plays a role in photoreceptor morphogenesis in the retina. May maintain cell polarization and adhesion.</text>
</comment>
<dbReference type="FunFam" id="2.10.25.10:FF:000274">
    <property type="entry name" value="Crumbs cell polarity complex component 1"/>
    <property type="match status" value="1"/>
</dbReference>
<feature type="domain" description="EGF-like" evidence="24">
    <location>
        <begin position="79"/>
        <end position="115"/>
    </location>
</feature>
<dbReference type="PANTHER" id="PTHR12916:SF14">
    <property type="entry name" value="CRUMBS 1, CELL POLARITY COMPLEX COMPONENT"/>
    <property type="match status" value="1"/>
</dbReference>
<evidence type="ECO:0000256" key="16">
    <source>
        <dbReference type="ARBA" id="ARBA00023273"/>
    </source>
</evidence>
<dbReference type="SMART" id="SM00181">
    <property type="entry name" value="EGF"/>
    <property type="match status" value="17"/>
</dbReference>
<feature type="domain" description="Laminin G" evidence="23">
    <location>
        <begin position="416"/>
        <end position="601"/>
    </location>
</feature>
<feature type="domain" description="EGF-like" evidence="24">
    <location>
        <begin position="1153"/>
        <end position="1188"/>
    </location>
</feature>
<sequence>MKDPCFSNPCQGSATCVNTPGERSFLCKCPPGYSGTICETTIGSCGKNSCQHGGICHQDPIYPVCICPAGYTGRFCEIDHDECASSPCQNGAVCQDGIDGYSCFCVPGYQGRHCDLEVDECASDPCKNEATCLNEIGRYICICPRDYSGVNCELEIDECWSQPCLNGATCQDALGAYFCDCAPGFLGDHCEFNIDECASQPCLHGGLCVDGENRYSCNCTGSGFTGTHCETLMPLCWSKPCHNNATCEDSVDNYTCHCWPGYTGAQCEIDINECNSNPCQSNGECVELSSEKQYGHITGLPSSFSYHEASGYVCICQPGFTGIHCEEDVNECFSNPCQNGGTCENLPGNYTCHCPFDNLSRTFYGGRDCSAILLGCTHQQCLNNGTCIPHFQDGQHGFSCLCPSGYTGSLCEIATTLSFEGDGFLWVKSGSVTTKGSVCNIALRFQTVQPMALLLFRSNRDVFVKLELLSGYIHLSIQVNNQSKVLLYISHDTSDGEWHFVEVIFAKAVTLTLIDDSCKEKCIAKAPSPLESDQSICAFQNSFLGGLPVGTTSNGVALLNFYNIPSTPSFVGCLQDIKIDWNHITLENISSGSSLNVKAGCVRKDWCESQPCQSRGRCINLWLSYQCDCHRPYKGPNCLREYVAGRFGQDDSTGYVVFTLDESYGDTISLSMFVRTLQPSGLLLALENSTYQYIRVWLEHGRLAMLTPKSPKLVVKFVLNDGNVHLISLKIKPNKIELYQSSQNLGFISASTWKIQKGDIIYIGGLPDKQETELNGGFFKGCIQDVRLNNQNLEFFPNPTNDASLKPVLVNVTQGCPGDNSCKRQTNVGRALTELGSRGPRYQVSLFRFCIGSWATGNTFFSSSVKPGSNPCHNGGVCHSLWDDFSCSCPAHTSGKACEEVQWCGFSPCPRGAQCQPVLQGFECIANAVFNGQSSQILFRSNGNITRELTNITFGFRTRDANVIILHAEKEPEFLNISIQDSRLFFQLQSGNSFYMLSLASLQSVNDGTWHEVTLSMTDPLSQTSRWQMEVDNQTPFVTSTIATGSLNFLKDNTDIYVGDRAIDNIKGLQGCLSTIEIGGIYLSYFENVHGFINKPQEEQFLKISTNSVVTGCLQLNVCNSNPCLHGGNCEDIYSSYHCSCPLGWSGKHCELNIDECFSNPCIHGNCSDRVAAYHCTCEPGYTGVNCEVDIDNCQSHQCANGATCISDTNGYSCLCFGNFTGKFCRQSRLPSTVCGNEKTNLTCYNGGNCTEFQAELKCMCRPGFTGEWCEKDIDECASDPCVNGGLCQDLLNKFQCLCDIAFAGEHCEVDLADDLISDIFTAIGSVTLALLLILLLAIVASVVTFNKRATQGTYSPSRQEKEGSRVEMWNLMPPPAMERLI</sequence>
<dbReference type="FunFam" id="2.10.25.10:FF:000252">
    <property type="entry name" value="Crumbs homolog 1 (Drosophila)"/>
    <property type="match status" value="1"/>
</dbReference>
<evidence type="ECO:0000256" key="11">
    <source>
        <dbReference type="ARBA" id="ARBA00022837"/>
    </source>
</evidence>
<dbReference type="FunFam" id="2.10.25.10:FF:000391">
    <property type="entry name" value="Weary, isoform C"/>
    <property type="match status" value="1"/>
</dbReference>
<feature type="disulfide bond" evidence="21">
    <location>
        <begin position="258"/>
        <end position="267"/>
    </location>
</feature>
<dbReference type="Ensembl" id="ENSPPYT00000039734.1">
    <property type="protein sequence ID" value="ENSPPYP00000032582.1"/>
    <property type="gene ID" value="ENSPPYG00000000387.2"/>
</dbReference>
<evidence type="ECO:0000256" key="15">
    <source>
        <dbReference type="ARBA" id="ARBA00023180"/>
    </source>
</evidence>
<dbReference type="Gene3D" id="2.10.25.10">
    <property type="entry name" value="Laminin"/>
    <property type="match status" value="17"/>
</dbReference>
<evidence type="ECO:0000313" key="25">
    <source>
        <dbReference type="EMBL" id="PNJ50115.1"/>
    </source>
</evidence>
<dbReference type="Pfam" id="PF02210">
    <property type="entry name" value="Laminin_G_2"/>
    <property type="match status" value="3"/>
</dbReference>
<dbReference type="GO" id="GO:0016324">
    <property type="term" value="C:apical plasma membrane"/>
    <property type="evidence" value="ECO:0007669"/>
    <property type="project" value="UniProtKB-SubCell"/>
</dbReference>
<dbReference type="SUPFAM" id="SSF57196">
    <property type="entry name" value="EGF/Laminin"/>
    <property type="match status" value="14"/>
</dbReference>
<dbReference type="PRINTS" id="PR00010">
    <property type="entry name" value="EGFBLOOD"/>
</dbReference>
<dbReference type="FunFam" id="2.10.25.10:FF:000400">
    <property type="entry name" value="Crumbs cell polarity complex component 1"/>
    <property type="match status" value="1"/>
</dbReference>
<feature type="domain" description="EGF-like" evidence="24">
    <location>
        <begin position="1231"/>
        <end position="1271"/>
    </location>
</feature>
<dbReference type="GO" id="GO:0005509">
    <property type="term" value="F:calcium ion binding"/>
    <property type="evidence" value="ECO:0007669"/>
    <property type="project" value="InterPro"/>
</dbReference>
<evidence type="ECO:0000256" key="14">
    <source>
        <dbReference type="ARBA" id="ARBA00023157"/>
    </source>
</evidence>
<dbReference type="FunFam" id="2.10.25.10:FF:000484">
    <property type="entry name" value="Crumbs 1, cell polarity complex component"/>
    <property type="match status" value="1"/>
</dbReference>
<evidence type="ECO:0000256" key="12">
    <source>
        <dbReference type="ARBA" id="ARBA00022989"/>
    </source>
</evidence>
<dbReference type="InterPro" id="IPR013320">
    <property type="entry name" value="ConA-like_dom_sf"/>
</dbReference>
<feature type="disulfide bond" evidence="21">
    <location>
        <begin position="1178"/>
        <end position="1187"/>
    </location>
</feature>
<feature type="disulfide bond" evidence="21">
    <location>
        <begin position="1299"/>
        <end position="1308"/>
    </location>
</feature>
<dbReference type="FunFam" id="2.10.25.10:FF:000039">
    <property type="entry name" value="Crumbs cell polarity complex component 1"/>
    <property type="match status" value="5"/>
</dbReference>
<feature type="disulfide bond" evidence="21">
    <location>
        <begin position="1157"/>
        <end position="1167"/>
    </location>
</feature>
<dbReference type="PRINTS" id="PR01983">
    <property type="entry name" value="NOTCH"/>
</dbReference>
<dbReference type="FunFam" id="2.10.25.10:FF:000208">
    <property type="entry name" value="Crumbs 2, cell polarity complex component"/>
    <property type="match status" value="1"/>
</dbReference>
<evidence type="ECO:0000256" key="19">
    <source>
        <dbReference type="ARBA" id="ARBA00061979"/>
    </source>
</evidence>
<dbReference type="GO" id="GO:0007219">
    <property type="term" value="P:Notch signaling pathway"/>
    <property type="evidence" value="ECO:0007669"/>
    <property type="project" value="TreeGrafter"/>
</dbReference>
<keyword evidence="7 21" id="KW-0245">EGF-like domain</keyword>
<feature type="disulfide bond" evidence="21">
    <location>
        <begin position="181"/>
        <end position="190"/>
    </location>
</feature>
<dbReference type="GO" id="GO:0005576">
    <property type="term" value="C:extracellular region"/>
    <property type="evidence" value="ECO:0007669"/>
    <property type="project" value="UniProtKB-SubCell"/>
</dbReference>
<keyword evidence="16" id="KW-0966">Cell projection</keyword>
<dbReference type="Gene3D" id="2.60.120.200">
    <property type="match status" value="3"/>
</dbReference>
<feature type="domain" description="Laminin G" evidence="23">
    <location>
        <begin position="645"/>
        <end position="816"/>
    </location>
</feature>
<feature type="disulfide bond" evidence="21">
    <location>
        <begin position="1216"/>
        <end position="1225"/>
    </location>
</feature>
<feature type="domain" description="EGF-like" evidence="24">
    <location>
        <begin position="1273"/>
        <end position="1309"/>
    </location>
</feature>
<dbReference type="FunFam" id="2.60.120.200:FF:000055">
    <property type="entry name" value="Crumbs cell polarity complex component 1"/>
    <property type="match status" value="1"/>
</dbReference>
<dbReference type="CDD" id="cd00054">
    <property type="entry name" value="EGF_CA"/>
    <property type="match status" value="16"/>
</dbReference>
<dbReference type="FunFam" id="2.60.120.200:FF:000090">
    <property type="entry name" value="Crumbs cell polarity complex component 1"/>
    <property type="match status" value="1"/>
</dbReference>
<dbReference type="SUPFAM" id="SSF49899">
    <property type="entry name" value="Concanavalin A-like lectins/glucanases"/>
    <property type="match status" value="3"/>
</dbReference>
<feature type="disulfide bond" evidence="21">
    <location>
        <begin position="29"/>
        <end position="38"/>
    </location>
</feature>
<evidence type="ECO:0000256" key="1">
    <source>
        <dbReference type="ARBA" id="ARBA00004247"/>
    </source>
</evidence>
<dbReference type="FunFam" id="2.10.25.10:FF:000468">
    <property type="entry name" value="Crumbs cell polarity complex component 1"/>
    <property type="match status" value="1"/>
</dbReference>
<dbReference type="GO" id="GO:0005112">
    <property type="term" value="F:Notch binding"/>
    <property type="evidence" value="ECO:0007669"/>
    <property type="project" value="TreeGrafter"/>
</dbReference>
<evidence type="ECO:0000313" key="27">
    <source>
        <dbReference type="Proteomes" id="UP000001595"/>
    </source>
</evidence>
<reference evidence="26 27" key="1">
    <citation type="submission" date="2008-02" db="EMBL/GenBank/DDBJ databases">
        <title>A 6x draft sequence assembly of the Pongo pygmaeus abelii genome.</title>
        <authorList>
            <person name="Wilson R.K."/>
            <person name="Mardis E."/>
        </authorList>
    </citation>
    <scope>NUCLEOTIDE SEQUENCE [LARGE SCALE GENOMIC DNA]</scope>
</reference>
<evidence type="ECO:0000256" key="18">
    <source>
        <dbReference type="ARBA" id="ARBA00060989"/>
    </source>
</evidence>
<dbReference type="GO" id="GO:0007163">
    <property type="term" value="P:establishment or maintenance of cell polarity"/>
    <property type="evidence" value="ECO:0007669"/>
    <property type="project" value="UniProtKB-ARBA"/>
</dbReference>
<feature type="domain" description="EGF-like" evidence="24">
    <location>
        <begin position="117"/>
        <end position="153"/>
    </location>
</feature>
<comment type="caution">
    <text evidence="21">Lacks conserved residue(s) required for the propagation of feature annotation.</text>
</comment>
<name>A0A2J8UXW1_PONAB</name>
<dbReference type="FunFam" id="2.10.25.10:FF:000517">
    <property type="entry name" value="Crumbs 1, cell polarity complex component"/>
    <property type="match status" value="1"/>
</dbReference>
<dbReference type="PROSITE" id="PS01187">
    <property type="entry name" value="EGF_CA"/>
    <property type="match status" value="3"/>
</dbReference>
<dbReference type="FunFam" id="2.10.25.10:FF:000348">
    <property type="entry name" value="Crumbs 1, cell polarity complex component"/>
    <property type="match status" value="1"/>
</dbReference>
<feature type="domain" description="EGF-like" evidence="24">
    <location>
        <begin position="1115"/>
        <end position="1151"/>
    </location>
</feature>
<feature type="domain" description="EGF-like" evidence="24">
    <location>
        <begin position="1190"/>
        <end position="1226"/>
    </location>
</feature>
<feature type="domain" description="EGF-like" evidence="24">
    <location>
        <begin position="864"/>
        <end position="899"/>
    </location>
</feature>
<dbReference type="GO" id="GO:0005912">
    <property type="term" value="C:adherens junction"/>
    <property type="evidence" value="ECO:0007669"/>
    <property type="project" value="UniProtKB-ARBA"/>
</dbReference>